<dbReference type="AlphaFoldDB" id="A0A1W0X5B4"/>
<keyword evidence="3" id="KW-1185">Reference proteome</keyword>
<evidence type="ECO:0000256" key="1">
    <source>
        <dbReference type="SAM" id="MobiDB-lite"/>
    </source>
</evidence>
<protein>
    <submittedName>
        <fullName evidence="2">Uncharacterized protein</fullName>
    </submittedName>
</protein>
<gene>
    <name evidence="2" type="ORF">BV898_03704</name>
</gene>
<evidence type="ECO:0000313" key="2">
    <source>
        <dbReference type="EMBL" id="OQV22530.1"/>
    </source>
</evidence>
<organism evidence="2 3">
    <name type="scientific">Hypsibius exemplaris</name>
    <name type="common">Freshwater tardigrade</name>
    <dbReference type="NCBI Taxonomy" id="2072580"/>
    <lineage>
        <taxon>Eukaryota</taxon>
        <taxon>Metazoa</taxon>
        <taxon>Ecdysozoa</taxon>
        <taxon>Tardigrada</taxon>
        <taxon>Eutardigrada</taxon>
        <taxon>Parachela</taxon>
        <taxon>Hypsibioidea</taxon>
        <taxon>Hypsibiidae</taxon>
        <taxon>Hypsibius</taxon>
    </lineage>
</organism>
<comment type="caution">
    <text evidence="2">The sequence shown here is derived from an EMBL/GenBank/DDBJ whole genome shotgun (WGS) entry which is preliminary data.</text>
</comment>
<sequence length="103" mass="11572">MIENDIANFAEPGREPSVRVALASVRHADSAKRPSRTVQPPDGPTTFRMNRLLYVQTIEDRLSLGRTNHLTDDRLPYDQAVLSDEPSTFQTVDETSSWVTESV</sequence>
<evidence type="ECO:0000313" key="3">
    <source>
        <dbReference type="Proteomes" id="UP000192578"/>
    </source>
</evidence>
<reference evidence="3" key="1">
    <citation type="submission" date="2017-01" db="EMBL/GenBank/DDBJ databases">
        <title>Comparative genomics of anhydrobiosis in the tardigrade Hypsibius dujardini.</title>
        <authorList>
            <person name="Yoshida Y."/>
            <person name="Koutsovoulos G."/>
            <person name="Laetsch D."/>
            <person name="Stevens L."/>
            <person name="Kumar S."/>
            <person name="Horikawa D."/>
            <person name="Ishino K."/>
            <person name="Komine S."/>
            <person name="Tomita M."/>
            <person name="Blaxter M."/>
            <person name="Arakawa K."/>
        </authorList>
    </citation>
    <scope>NUCLEOTIDE SEQUENCE [LARGE SCALE GENOMIC DNA]</scope>
    <source>
        <strain evidence="3">Z151</strain>
    </source>
</reference>
<proteinExistence type="predicted"/>
<dbReference type="Proteomes" id="UP000192578">
    <property type="component" value="Unassembled WGS sequence"/>
</dbReference>
<accession>A0A1W0X5B4</accession>
<feature type="region of interest" description="Disordered" evidence="1">
    <location>
        <begin position="25"/>
        <end position="47"/>
    </location>
</feature>
<name>A0A1W0X5B4_HYPEX</name>
<dbReference type="EMBL" id="MTYJ01000017">
    <property type="protein sequence ID" value="OQV22530.1"/>
    <property type="molecule type" value="Genomic_DNA"/>
</dbReference>